<feature type="compositionally biased region" description="Basic and acidic residues" evidence="1">
    <location>
        <begin position="207"/>
        <end position="235"/>
    </location>
</feature>
<reference evidence="3" key="1">
    <citation type="submission" date="2022-01" db="EMBL/GenBank/DDBJ databases">
        <title>Genome Sequence Resource for Two Populations of Ditylenchus destructor, the Migratory Endoparasitic Phytonematode.</title>
        <authorList>
            <person name="Zhang H."/>
            <person name="Lin R."/>
            <person name="Xie B."/>
        </authorList>
    </citation>
    <scope>NUCLEOTIDE SEQUENCE</scope>
    <source>
        <strain evidence="3">BazhouSP</strain>
    </source>
</reference>
<feature type="region of interest" description="Disordered" evidence="1">
    <location>
        <begin position="179"/>
        <end position="260"/>
    </location>
</feature>
<dbReference type="GO" id="GO:0042278">
    <property type="term" value="P:purine nucleoside metabolic process"/>
    <property type="evidence" value="ECO:0007669"/>
    <property type="project" value="TreeGrafter"/>
</dbReference>
<dbReference type="SUPFAM" id="SSF52949">
    <property type="entry name" value="Macro domain-like"/>
    <property type="match status" value="1"/>
</dbReference>
<sequence>MASDLIKKKLHVMKGDITKVQVDAIVNAANSSLLGGGGVDGAIHNAAGDELYEECKTLGGCETGGAKITNAYDIKTTKRIIHVVGPCVYGGLNDIHRQKLADCYRNAFELAKNQKLRSIAFPCISTGIYSFPNVEAARIALNTTTEWLNEKENDEMIEKVIFCCFLEKDKKIYEKLLSNEDPGSETNTTSASQSSEATASQASKSSDTGDNKTTETNKPSEGDEDKTADIEHANAEKQPSNDATEQGAKPPTDAKDVNPS</sequence>
<accession>A0AAD4N8X2</accession>
<feature type="compositionally biased region" description="Low complexity" evidence="1">
    <location>
        <begin position="184"/>
        <end position="206"/>
    </location>
</feature>
<dbReference type="Pfam" id="PF01661">
    <property type="entry name" value="Macro"/>
    <property type="match status" value="1"/>
</dbReference>
<gene>
    <name evidence="3" type="ORF">DdX_05407</name>
</gene>
<dbReference type="InterPro" id="IPR002589">
    <property type="entry name" value="Macro_dom"/>
</dbReference>
<dbReference type="PROSITE" id="PS51154">
    <property type="entry name" value="MACRO"/>
    <property type="match status" value="1"/>
</dbReference>
<dbReference type="PANTHER" id="PTHR11106">
    <property type="entry name" value="GANGLIOSIDE INDUCED DIFFERENTIATION ASSOCIATED PROTEIN 2-RELATED"/>
    <property type="match status" value="1"/>
</dbReference>
<evidence type="ECO:0000259" key="2">
    <source>
        <dbReference type="PROSITE" id="PS51154"/>
    </source>
</evidence>
<evidence type="ECO:0000256" key="1">
    <source>
        <dbReference type="SAM" id="MobiDB-lite"/>
    </source>
</evidence>
<feature type="domain" description="Macro" evidence="2">
    <location>
        <begin position="1"/>
        <end position="181"/>
    </location>
</feature>
<organism evidence="3 4">
    <name type="scientific">Ditylenchus destructor</name>
    <dbReference type="NCBI Taxonomy" id="166010"/>
    <lineage>
        <taxon>Eukaryota</taxon>
        <taxon>Metazoa</taxon>
        <taxon>Ecdysozoa</taxon>
        <taxon>Nematoda</taxon>
        <taxon>Chromadorea</taxon>
        <taxon>Rhabditida</taxon>
        <taxon>Tylenchina</taxon>
        <taxon>Tylenchomorpha</taxon>
        <taxon>Sphaerularioidea</taxon>
        <taxon>Anguinidae</taxon>
        <taxon>Anguininae</taxon>
        <taxon>Ditylenchus</taxon>
    </lineage>
</organism>
<dbReference type="Proteomes" id="UP001201812">
    <property type="component" value="Unassembled WGS sequence"/>
</dbReference>
<comment type="caution">
    <text evidence="3">The sequence shown here is derived from an EMBL/GenBank/DDBJ whole genome shotgun (WGS) entry which is preliminary data.</text>
</comment>
<evidence type="ECO:0000313" key="4">
    <source>
        <dbReference type="Proteomes" id="UP001201812"/>
    </source>
</evidence>
<dbReference type="GO" id="GO:0140293">
    <property type="term" value="F:ADP-ribosylglutamate hydrolase activity"/>
    <property type="evidence" value="ECO:0007669"/>
    <property type="project" value="TreeGrafter"/>
</dbReference>
<dbReference type="PANTHER" id="PTHR11106:SF27">
    <property type="entry name" value="MACRO DOMAIN-CONTAINING PROTEIN"/>
    <property type="match status" value="1"/>
</dbReference>
<dbReference type="CDD" id="cd02908">
    <property type="entry name" value="Macro_OAADPr_deacetylase"/>
    <property type="match status" value="1"/>
</dbReference>
<dbReference type="Gene3D" id="3.40.220.10">
    <property type="entry name" value="Leucine Aminopeptidase, subunit E, domain 1"/>
    <property type="match status" value="1"/>
</dbReference>
<dbReference type="AlphaFoldDB" id="A0AAD4N8X2"/>
<evidence type="ECO:0000313" key="3">
    <source>
        <dbReference type="EMBL" id="KAI1720038.1"/>
    </source>
</evidence>
<keyword evidence="4" id="KW-1185">Reference proteome</keyword>
<dbReference type="GO" id="GO:0005654">
    <property type="term" value="C:nucleoplasm"/>
    <property type="evidence" value="ECO:0007669"/>
    <property type="project" value="TreeGrafter"/>
</dbReference>
<dbReference type="InterPro" id="IPR043472">
    <property type="entry name" value="Macro_dom-like"/>
</dbReference>
<dbReference type="EMBL" id="JAKKPZ010000006">
    <property type="protein sequence ID" value="KAI1720038.1"/>
    <property type="molecule type" value="Genomic_DNA"/>
</dbReference>
<dbReference type="GO" id="GO:0006974">
    <property type="term" value="P:DNA damage response"/>
    <property type="evidence" value="ECO:0007669"/>
    <property type="project" value="TreeGrafter"/>
</dbReference>
<dbReference type="GO" id="GO:0140291">
    <property type="term" value="P:peptidyl-glutamate ADP-deribosylation"/>
    <property type="evidence" value="ECO:0007669"/>
    <property type="project" value="TreeGrafter"/>
</dbReference>
<name>A0AAD4N8X2_9BILA</name>
<dbReference type="SMART" id="SM00506">
    <property type="entry name" value="A1pp"/>
    <property type="match status" value="1"/>
</dbReference>
<proteinExistence type="predicted"/>
<protein>
    <submittedName>
        <fullName evidence="3">Macro domain-containing protein</fullName>
    </submittedName>
</protein>